<name>G5JSF2_STRCG</name>
<evidence type="ECO:0000313" key="1">
    <source>
        <dbReference type="EMBL" id="EHI75545.1"/>
    </source>
</evidence>
<sequence>MLGKKKKLKIEFFKGQLNKAVEAGIYGMYLSKHNEKQLLYIGESSSVIVHASQHLLELRNNPNYRGLTDKTIDDVSLTLSFELLKTAVDDKLLMGEKERKEQEKKLITEAITSSDSRKRPLLQDGISDRAIKDREERVKRVEAFIKKVELQ</sequence>
<proteinExistence type="predicted"/>
<dbReference type="RefSeq" id="WP_004230075.1">
    <property type="nucleotide sequence ID" value="NZ_AEUV02000002.1"/>
</dbReference>
<dbReference type="EMBL" id="AEUV02000002">
    <property type="protein sequence ID" value="EHI75545.1"/>
    <property type="molecule type" value="Genomic_DNA"/>
</dbReference>
<dbReference type="eggNOG" id="ENOG5033ZPI">
    <property type="taxonomic scope" value="Bacteria"/>
</dbReference>
<protein>
    <recommendedName>
        <fullName evidence="3">GIY-YIG domain-containing protein</fullName>
    </recommendedName>
</protein>
<reference evidence="1" key="1">
    <citation type="submission" date="2011-07" db="EMBL/GenBank/DDBJ databases">
        <authorList>
            <person name="Stanhope M.J."/>
            <person name="Durkin A.S."/>
            <person name="Hostetler J."/>
            <person name="Kim M."/>
            <person name="Radune D."/>
            <person name="Singh I."/>
            <person name="Town C.D."/>
        </authorList>
    </citation>
    <scope>NUCLEOTIDE SEQUENCE [LARGE SCALE GENOMIC DNA]</scope>
    <source>
        <strain evidence="1">HS-6</strain>
    </source>
</reference>
<gene>
    <name evidence="1" type="ORF">STRCR_2151</name>
</gene>
<accession>G5JSF2</accession>
<dbReference type="Proteomes" id="UP000004322">
    <property type="component" value="Unassembled WGS sequence"/>
</dbReference>
<dbReference type="AlphaFoldDB" id="G5JSF2"/>
<keyword evidence="2" id="KW-1185">Reference proteome</keyword>
<dbReference type="STRING" id="873449.STRCR_2151"/>
<organism evidence="1 2">
    <name type="scientific">Streptococcus criceti HS-6</name>
    <dbReference type="NCBI Taxonomy" id="873449"/>
    <lineage>
        <taxon>Bacteria</taxon>
        <taxon>Bacillati</taxon>
        <taxon>Bacillota</taxon>
        <taxon>Bacilli</taxon>
        <taxon>Lactobacillales</taxon>
        <taxon>Streptococcaceae</taxon>
        <taxon>Streptococcus</taxon>
    </lineage>
</organism>
<evidence type="ECO:0008006" key="3">
    <source>
        <dbReference type="Google" id="ProtNLM"/>
    </source>
</evidence>
<dbReference type="OrthoDB" id="2051670at2"/>
<evidence type="ECO:0000313" key="2">
    <source>
        <dbReference type="Proteomes" id="UP000004322"/>
    </source>
</evidence>
<comment type="caution">
    <text evidence="1">The sequence shown here is derived from an EMBL/GenBank/DDBJ whole genome shotgun (WGS) entry which is preliminary data.</text>
</comment>